<dbReference type="AlphaFoldDB" id="A0A6N8S5P9"/>
<gene>
    <name evidence="1" type="ORF">GR138_02710</name>
</gene>
<proteinExistence type="predicted"/>
<accession>A0A6N8S5P9</accession>
<dbReference type="EMBL" id="WUMK01000001">
    <property type="protein sequence ID" value="MXN44083.1"/>
    <property type="molecule type" value="Genomic_DNA"/>
</dbReference>
<comment type="caution">
    <text evidence="1">The sequence shown here is derived from an EMBL/GenBank/DDBJ whole genome shotgun (WGS) entry which is preliminary data.</text>
</comment>
<sequence>MKTTTTVVRGLAIDVLVIETVHADAVGTLFYRAEVLIRERRSGAQRLVRRTRIPGAAKELAQAVQQHGVRALETFSPPS</sequence>
<organism evidence="1 2">
    <name type="scientific">Shinella kummerowiae</name>
    <dbReference type="NCBI Taxonomy" id="417745"/>
    <lineage>
        <taxon>Bacteria</taxon>
        <taxon>Pseudomonadati</taxon>
        <taxon>Pseudomonadota</taxon>
        <taxon>Alphaproteobacteria</taxon>
        <taxon>Hyphomicrobiales</taxon>
        <taxon>Rhizobiaceae</taxon>
        <taxon>Shinella</taxon>
    </lineage>
</organism>
<evidence type="ECO:0000313" key="1">
    <source>
        <dbReference type="EMBL" id="MXN44083.1"/>
    </source>
</evidence>
<dbReference type="Proteomes" id="UP000435802">
    <property type="component" value="Unassembled WGS sequence"/>
</dbReference>
<name>A0A6N8S5P9_9HYPH</name>
<dbReference type="RefSeq" id="WP_160857060.1">
    <property type="nucleotide sequence ID" value="NZ_WUMK01000001.1"/>
</dbReference>
<reference evidence="1 2" key="1">
    <citation type="submission" date="2019-12" db="EMBL/GenBank/DDBJ databases">
        <title>Shinella kummerowiae sp. nov., a symbiotic bacterium isolated from root nodules of the herbal legume Kummerowia stipulacea.</title>
        <authorList>
            <person name="Gao J."/>
        </authorList>
    </citation>
    <scope>NUCLEOTIDE SEQUENCE [LARGE SCALE GENOMIC DNA]</scope>
    <source>
        <strain evidence="1 2">CCBAU 25048</strain>
    </source>
</reference>
<keyword evidence="2" id="KW-1185">Reference proteome</keyword>
<evidence type="ECO:0000313" key="2">
    <source>
        <dbReference type="Proteomes" id="UP000435802"/>
    </source>
</evidence>
<dbReference type="OrthoDB" id="8373378at2"/>
<protein>
    <submittedName>
        <fullName evidence="1">Uncharacterized protein</fullName>
    </submittedName>
</protein>